<evidence type="ECO:0000313" key="1">
    <source>
        <dbReference type="EMBL" id="KAF2630147.1"/>
    </source>
</evidence>
<proteinExistence type="predicted"/>
<dbReference type="EMBL" id="MU006708">
    <property type="protein sequence ID" value="KAF2630147.1"/>
    <property type="molecule type" value="Genomic_DNA"/>
</dbReference>
<accession>A0ACB6S9E5</accession>
<dbReference type="Proteomes" id="UP000799754">
    <property type="component" value="Unassembled WGS sequence"/>
</dbReference>
<reference evidence="1" key="1">
    <citation type="journal article" date="2020" name="Stud. Mycol.">
        <title>101 Dothideomycetes genomes: a test case for predicting lifestyles and emergence of pathogens.</title>
        <authorList>
            <person name="Haridas S."/>
            <person name="Albert R."/>
            <person name="Binder M."/>
            <person name="Bloem J."/>
            <person name="Labutti K."/>
            <person name="Salamov A."/>
            <person name="Andreopoulos B."/>
            <person name="Baker S."/>
            <person name="Barry K."/>
            <person name="Bills G."/>
            <person name="Bluhm B."/>
            <person name="Cannon C."/>
            <person name="Castanera R."/>
            <person name="Culley D."/>
            <person name="Daum C."/>
            <person name="Ezra D."/>
            <person name="Gonzalez J."/>
            <person name="Henrissat B."/>
            <person name="Kuo A."/>
            <person name="Liang C."/>
            <person name="Lipzen A."/>
            <person name="Lutzoni F."/>
            <person name="Magnuson J."/>
            <person name="Mondo S."/>
            <person name="Nolan M."/>
            <person name="Ohm R."/>
            <person name="Pangilinan J."/>
            <person name="Park H.-J."/>
            <person name="Ramirez L."/>
            <person name="Alfaro M."/>
            <person name="Sun H."/>
            <person name="Tritt A."/>
            <person name="Yoshinaga Y."/>
            <person name="Zwiers L.-H."/>
            <person name="Turgeon B."/>
            <person name="Goodwin S."/>
            <person name="Spatafora J."/>
            <person name="Crous P."/>
            <person name="Grigoriev I."/>
        </authorList>
    </citation>
    <scope>NUCLEOTIDE SEQUENCE</scope>
    <source>
        <strain evidence="1">CBS 525.71</strain>
    </source>
</reference>
<evidence type="ECO:0000313" key="2">
    <source>
        <dbReference type="Proteomes" id="UP000799754"/>
    </source>
</evidence>
<name>A0ACB6S9E5_9PLEO</name>
<keyword evidence="2" id="KW-1185">Reference proteome</keyword>
<sequence length="595" mass="68257">MPLDDQIRTAKAVQYQRVMNRPVVTTQGELEEGWDRVESAMAPLPKPRPCPPNDRFEAFRRAGILDTAARFTPCDQHTQPTDLARRIGDWERECPPTIDRYSVGDRRPWKPPSPIWAPAVFPKWPSCPPSSSPSPPPKYRLPPPSYRAPRRKPQFTLGRFKNLDLHSTPKSSPPDSAPKSSNDSQFIQKKPERDGLRQHPPVSYLIEQFKRDGIVGNLTQADALRSEREERERTQKEERKRKPREEEERKDSDVPEWLRKLLRKKRQEYPEPWDIFRKDFSFGPKTKKDEGDVYRPPVSPRSSCSSLPDLSPEVRGRSLKRQRHDSSNANVAAKSPRDRLHSTSSPIPIRRPQHNPSVPGPFYKGFGTLDAHESQRVDFALPSPPDVVHSTEHNVRHVTSDYNPDDVVDHSKTYKHGSAQGVERQHALTPPVRRPSYYGAQMRRHLETVFGQQGKLKANAEEAQKALDEKVRMKTCELQRKPRTTRDHPPVLDDAMSRSATAESSTSMRTPPLSPLTKTAPAQSSISTRTVHSERPRRRSYVARCASSDRFLRTVRESAEKRLRRQLEERSRMMEDTPCPCDTDKGRDWIGDEPL</sequence>
<protein>
    <submittedName>
        <fullName evidence="1">Uncharacterized protein</fullName>
    </submittedName>
</protein>
<gene>
    <name evidence="1" type="ORF">BU25DRAFT_446946</name>
</gene>
<organism evidence="1 2">
    <name type="scientific">Macroventuria anomochaeta</name>
    <dbReference type="NCBI Taxonomy" id="301207"/>
    <lineage>
        <taxon>Eukaryota</taxon>
        <taxon>Fungi</taxon>
        <taxon>Dikarya</taxon>
        <taxon>Ascomycota</taxon>
        <taxon>Pezizomycotina</taxon>
        <taxon>Dothideomycetes</taxon>
        <taxon>Pleosporomycetidae</taxon>
        <taxon>Pleosporales</taxon>
        <taxon>Pleosporineae</taxon>
        <taxon>Didymellaceae</taxon>
        <taxon>Macroventuria</taxon>
    </lineage>
</organism>
<comment type="caution">
    <text evidence="1">The sequence shown here is derived from an EMBL/GenBank/DDBJ whole genome shotgun (WGS) entry which is preliminary data.</text>
</comment>